<organism evidence="1 2">
    <name type="scientific">Brassica cretica</name>
    <name type="common">Mustard</name>
    <dbReference type="NCBI Taxonomy" id="69181"/>
    <lineage>
        <taxon>Eukaryota</taxon>
        <taxon>Viridiplantae</taxon>
        <taxon>Streptophyta</taxon>
        <taxon>Embryophyta</taxon>
        <taxon>Tracheophyta</taxon>
        <taxon>Spermatophyta</taxon>
        <taxon>Magnoliopsida</taxon>
        <taxon>eudicotyledons</taxon>
        <taxon>Gunneridae</taxon>
        <taxon>Pentapetalae</taxon>
        <taxon>rosids</taxon>
        <taxon>malvids</taxon>
        <taxon>Brassicales</taxon>
        <taxon>Brassicaceae</taxon>
        <taxon>Brassiceae</taxon>
        <taxon>Brassica</taxon>
    </lineage>
</organism>
<comment type="caution">
    <text evidence="1">The sequence shown here is derived from an EMBL/GenBank/DDBJ whole genome shotgun (WGS) entry which is preliminary data.</text>
</comment>
<accession>A0ABQ7B5F9</accession>
<sequence length="143" mass="16063">MHGLVSLCSNRAWLELGRYVATKRGAFSRCVTTFFELSFDVSFFLRKAFRTKESISKILRNDRKKELVVVVLSPASVVDKPADPAFRVVPYGEHGASMCFSEHGWALLMSWRSWPQTVNGVVDVLQGAYIFPWSIVTTGISLS</sequence>
<evidence type="ECO:0000313" key="1">
    <source>
        <dbReference type="EMBL" id="KAF3527772.1"/>
    </source>
</evidence>
<protein>
    <submittedName>
        <fullName evidence="1">Uncharacterized protein</fullName>
    </submittedName>
</protein>
<keyword evidence="2" id="KW-1185">Reference proteome</keyword>
<dbReference type="EMBL" id="QGKV02001507">
    <property type="protein sequence ID" value="KAF3527772.1"/>
    <property type="molecule type" value="Genomic_DNA"/>
</dbReference>
<name>A0ABQ7B5F9_BRACR</name>
<proteinExistence type="predicted"/>
<dbReference type="Proteomes" id="UP000266723">
    <property type="component" value="Unassembled WGS sequence"/>
</dbReference>
<gene>
    <name evidence="1" type="ORF">DY000_02042933</name>
</gene>
<reference evidence="1 2" key="1">
    <citation type="journal article" date="2020" name="BMC Genomics">
        <title>Intraspecific diversification of the crop wild relative Brassica cretica Lam. using demographic model selection.</title>
        <authorList>
            <person name="Kioukis A."/>
            <person name="Michalopoulou V.A."/>
            <person name="Briers L."/>
            <person name="Pirintsos S."/>
            <person name="Studholme D.J."/>
            <person name="Pavlidis P."/>
            <person name="Sarris P.F."/>
        </authorList>
    </citation>
    <scope>NUCLEOTIDE SEQUENCE [LARGE SCALE GENOMIC DNA]</scope>
    <source>
        <strain evidence="2">cv. PFS-1207/04</strain>
    </source>
</reference>
<evidence type="ECO:0000313" key="2">
    <source>
        <dbReference type="Proteomes" id="UP000266723"/>
    </source>
</evidence>